<dbReference type="GO" id="GO:0016020">
    <property type="term" value="C:membrane"/>
    <property type="evidence" value="ECO:0007669"/>
    <property type="project" value="TreeGrafter"/>
</dbReference>
<dbReference type="PANTHER" id="PTHR43798">
    <property type="entry name" value="MONOACYLGLYCEROL LIPASE"/>
    <property type="match status" value="1"/>
</dbReference>
<gene>
    <name evidence="2" type="ORF">V6M85_10315</name>
</gene>
<reference evidence="2 3" key="1">
    <citation type="submission" date="2024-02" db="EMBL/GenBank/DDBJ databases">
        <title>STSV induces naive adaptation in Sulfolobus.</title>
        <authorList>
            <person name="Xiang X."/>
            <person name="Song M."/>
        </authorList>
    </citation>
    <scope>NUCLEOTIDE SEQUENCE [LARGE SCALE GENOMIC DNA]</scope>
    <source>
        <strain evidence="2 3">RT2</strain>
    </source>
</reference>
<organism evidence="2 3">
    <name type="scientific">Sulfolobus tengchongensis</name>
    <dbReference type="NCBI Taxonomy" id="207809"/>
    <lineage>
        <taxon>Archaea</taxon>
        <taxon>Thermoproteota</taxon>
        <taxon>Thermoprotei</taxon>
        <taxon>Sulfolobales</taxon>
        <taxon>Sulfolobaceae</taxon>
        <taxon>Sulfolobus</taxon>
    </lineage>
</organism>
<dbReference type="GO" id="GO:0016787">
    <property type="term" value="F:hydrolase activity"/>
    <property type="evidence" value="ECO:0007669"/>
    <property type="project" value="UniProtKB-KW"/>
</dbReference>
<dbReference type="SUPFAM" id="SSF53474">
    <property type="entry name" value="alpha/beta-Hydrolases"/>
    <property type="match status" value="1"/>
</dbReference>
<keyword evidence="3" id="KW-1185">Reference proteome</keyword>
<name>A0AAX4KZV8_9CREN</name>
<accession>A0AAX4KZV8</accession>
<dbReference type="Pfam" id="PF00561">
    <property type="entry name" value="Abhydrolase_1"/>
    <property type="match status" value="1"/>
</dbReference>
<dbReference type="GeneID" id="89337166"/>
<dbReference type="Gene3D" id="3.40.50.1820">
    <property type="entry name" value="alpha/beta hydrolase"/>
    <property type="match status" value="1"/>
</dbReference>
<keyword evidence="2" id="KW-0378">Hydrolase</keyword>
<dbReference type="EMBL" id="CP146016">
    <property type="protein sequence ID" value="WWQ59860.1"/>
    <property type="molecule type" value="Genomic_DNA"/>
</dbReference>
<sequence length="253" mass="28977">MPFLFTDDARIYYETRGIGKPIVLIHHLAGSYKSWKFVAPELSLDNTIIIYDLRGHGRSSVLNTPYYIEDHTRDLRSLLVQLNVTKPIIVGHSLGTLIALDYALNYPVEKLILIGALYKAPSREAYEKYVRIALNFGMRALAEYRKIYKEFAESLTANYQAWNSLLEVYEETTPIGYKNAVEGLLRAKDYSDEMSRISAKTLVIYGTYDGLIINQSIFKNNMKDIEVKIVDGYGHFLNFENPILLSQIIKSFL</sequence>
<dbReference type="InterPro" id="IPR050266">
    <property type="entry name" value="AB_hydrolase_sf"/>
</dbReference>
<evidence type="ECO:0000313" key="3">
    <source>
        <dbReference type="Proteomes" id="UP001432202"/>
    </source>
</evidence>
<dbReference type="RefSeq" id="WP_338599635.1">
    <property type="nucleotide sequence ID" value="NZ_CP146016.1"/>
</dbReference>
<dbReference type="InterPro" id="IPR000073">
    <property type="entry name" value="AB_hydrolase_1"/>
</dbReference>
<dbReference type="PRINTS" id="PR00111">
    <property type="entry name" value="ABHYDROLASE"/>
</dbReference>
<dbReference type="PANTHER" id="PTHR43798:SF33">
    <property type="entry name" value="HYDROLASE, PUTATIVE (AFU_ORTHOLOGUE AFUA_2G14860)-RELATED"/>
    <property type="match status" value="1"/>
</dbReference>
<protein>
    <submittedName>
        <fullName evidence="2">Alpha/beta hydrolase</fullName>
    </submittedName>
</protein>
<evidence type="ECO:0000313" key="2">
    <source>
        <dbReference type="EMBL" id="WWQ59860.1"/>
    </source>
</evidence>
<dbReference type="AlphaFoldDB" id="A0AAX4KZV8"/>
<evidence type="ECO:0000259" key="1">
    <source>
        <dbReference type="Pfam" id="PF00561"/>
    </source>
</evidence>
<dbReference type="InterPro" id="IPR029058">
    <property type="entry name" value="AB_hydrolase_fold"/>
</dbReference>
<proteinExistence type="predicted"/>
<feature type="domain" description="AB hydrolase-1" evidence="1">
    <location>
        <begin position="20"/>
        <end position="127"/>
    </location>
</feature>
<dbReference type="Proteomes" id="UP001432202">
    <property type="component" value="Chromosome"/>
</dbReference>